<evidence type="ECO:0000256" key="1">
    <source>
        <dbReference type="SAM" id="Phobius"/>
    </source>
</evidence>
<keyword evidence="1" id="KW-0812">Transmembrane</keyword>
<reference evidence="2" key="1">
    <citation type="submission" date="2020-10" db="EMBL/GenBank/DDBJ databases">
        <authorList>
            <person name="Gilroy R."/>
        </authorList>
    </citation>
    <scope>NUCLEOTIDE SEQUENCE</scope>
    <source>
        <strain evidence="2">7293</strain>
    </source>
</reference>
<dbReference type="Proteomes" id="UP000823615">
    <property type="component" value="Unassembled WGS sequence"/>
</dbReference>
<protein>
    <submittedName>
        <fullName evidence="2">Uncharacterized protein</fullName>
    </submittedName>
</protein>
<sequence>MVERRPLKRLVPSAQTGLLANPVAIVPHKLYYFTVMGEVFSGKDSVCLFRKFVVKFFFKFFLYGYLLLLPILVSIALITILCLIGHELLSLIFVASLIVSLFFFVKYALTSREKWRYYRIGYYRLKTRGFNEEYFKYEMCEPCFRLIIHDLCHEFGFDDEYERMRKLYSSRSVVLELQKQRLVARVLASKAKENQAKEVKYGLQG</sequence>
<keyword evidence="1" id="KW-0472">Membrane</keyword>
<proteinExistence type="predicted"/>
<organism evidence="2 3">
    <name type="scientific">Candidatus Ornithospirochaeta stercoripullorum</name>
    <dbReference type="NCBI Taxonomy" id="2840899"/>
    <lineage>
        <taxon>Bacteria</taxon>
        <taxon>Pseudomonadati</taxon>
        <taxon>Spirochaetota</taxon>
        <taxon>Spirochaetia</taxon>
        <taxon>Spirochaetales</taxon>
        <taxon>Spirochaetaceae</taxon>
        <taxon>Spirochaetaceae incertae sedis</taxon>
        <taxon>Candidatus Ornithospirochaeta</taxon>
    </lineage>
</organism>
<gene>
    <name evidence="2" type="ORF">IAA97_00125</name>
</gene>
<evidence type="ECO:0000313" key="2">
    <source>
        <dbReference type="EMBL" id="MBO8435376.1"/>
    </source>
</evidence>
<dbReference type="AlphaFoldDB" id="A0A9D9DZH5"/>
<feature type="transmembrane region" description="Helical" evidence="1">
    <location>
        <begin position="90"/>
        <end position="109"/>
    </location>
</feature>
<accession>A0A9D9DZH5</accession>
<name>A0A9D9DZH5_9SPIO</name>
<feature type="transmembrane region" description="Helical" evidence="1">
    <location>
        <begin position="60"/>
        <end position="84"/>
    </location>
</feature>
<comment type="caution">
    <text evidence="2">The sequence shown here is derived from an EMBL/GenBank/DDBJ whole genome shotgun (WGS) entry which is preliminary data.</text>
</comment>
<dbReference type="EMBL" id="JADIMT010000003">
    <property type="protein sequence ID" value="MBO8435376.1"/>
    <property type="molecule type" value="Genomic_DNA"/>
</dbReference>
<reference evidence="2" key="2">
    <citation type="journal article" date="2021" name="PeerJ">
        <title>Extensive microbial diversity within the chicken gut microbiome revealed by metagenomics and culture.</title>
        <authorList>
            <person name="Gilroy R."/>
            <person name="Ravi A."/>
            <person name="Getino M."/>
            <person name="Pursley I."/>
            <person name="Horton D.L."/>
            <person name="Alikhan N.F."/>
            <person name="Baker D."/>
            <person name="Gharbi K."/>
            <person name="Hall N."/>
            <person name="Watson M."/>
            <person name="Adriaenssens E.M."/>
            <person name="Foster-Nyarko E."/>
            <person name="Jarju S."/>
            <person name="Secka A."/>
            <person name="Antonio M."/>
            <person name="Oren A."/>
            <person name="Chaudhuri R.R."/>
            <person name="La Ragione R."/>
            <person name="Hildebrand F."/>
            <person name="Pallen M.J."/>
        </authorList>
    </citation>
    <scope>NUCLEOTIDE SEQUENCE</scope>
    <source>
        <strain evidence="2">7293</strain>
    </source>
</reference>
<keyword evidence="1" id="KW-1133">Transmembrane helix</keyword>
<evidence type="ECO:0000313" key="3">
    <source>
        <dbReference type="Proteomes" id="UP000823615"/>
    </source>
</evidence>